<accession>A0A380LIZ8</accession>
<dbReference type="GeneID" id="77461145"/>
<evidence type="ECO:0000259" key="1">
    <source>
        <dbReference type="Pfam" id="PF00149"/>
    </source>
</evidence>
<dbReference type="Gene3D" id="3.60.21.10">
    <property type="match status" value="1"/>
</dbReference>
<reference evidence="2 3" key="1">
    <citation type="submission" date="2018-06" db="EMBL/GenBank/DDBJ databases">
        <authorList>
            <consortium name="Pathogen Informatics"/>
            <person name="Doyle S."/>
        </authorList>
    </citation>
    <scope>NUCLEOTIDE SEQUENCE [LARGE SCALE GENOMIC DNA]</scope>
    <source>
        <strain evidence="2 3">NCTC11087</strain>
    </source>
</reference>
<dbReference type="AlphaFoldDB" id="A0A380LIZ8"/>
<sequence length="245" mass="29393">MIYLTSDTHREIDIHKINPDEFVEGLKLNRDDFLIICGDFGCIWDGGSGDRFWLNWIESLPWTTLFIDGNHENFDVLQQYPEEMWHGGRIHRIRSNIYHLMRGEIYTLKNKTFFAFGGGFSHDCMYRKEHETWWQEEIPTVEECENAMKNLAAHNWKVDYILTHDVFSSHPLSKKYETTLDGYGKDRQNLHEFLEQIEKKVDYKVWFHGHYHTDQLYRTKEDRPVLCLFDQVICLNDFMKELNES</sequence>
<dbReference type="InterPro" id="IPR004843">
    <property type="entry name" value="Calcineurin-like_PHP"/>
</dbReference>
<protein>
    <submittedName>
        <fullName evidence="2">Calcineurin-like phosphoesterase superfamily domain</fullName>
    </submittedName>
</protein>
<proteinExistence type="predicted"/>
<dbReference type="InterPro" id="IPR029052">
    <property type="entry name" value="Metallo-depent_PP-like"/>
</dbReference>
<name>A0A380LIZ8_9FIRM</name>
<dbReference type="Proteomes" id="UP000255523">
    <property type="component" value="Unassembled WGS sequence"/>
</dbReference>
<organism evidence="2 3">
    <name type="scientific">Faecalicoccus pleomorphus</name>
    <dbReference type="NCBI Taxonomy" id="1323"/>
    <lineage>
        <taxon>Bacteria</taxon>
        <taxon>Bacillati</taxon>
        <taxon>Bacillota</taxon>
        <taxon>Erysipelotrichia</taxon>
        <taxon>Erysipelotrichales</taxon>
        <taxon>Erysipelotrichaceae</taxon>
        <taxon>Faecalicoccus</taxon>
    </lineage>
</organism>
<feature type="domain" description="Calcineurin-like phosphoesterase" evidence="1">
    <location>
        <begin position="2"/>
        <end position="213"/>
    </location>
</feature>
<gene>
    <name evidence="2" type="ORF">NCTC11087_00147</name>
</gene>
<dbReference type="SUPFAM" id="SSF56300">
    <property type="entry name" value="Metallo-dependent phosphatases"/>
    <property type="match status" value="1"/>
</dbReference>
<dbReference type="Pfam" id="PF00149">
    <property type="entry name" value="Metallophos"/>
    <property type="match status" value="1"/>
</dbReference>
<evidence type="ECO:0000313" key="2">
    <source>
        <dbReference type="EMBL" id="SUO03291.1"/>
    </source>
</evidence>
<keyword evidence="3" id="KW-1185">Reference proteome</keyword>
<dbReference type="GO" id="GO:0016787">
    <property type="term" value="F:hydrolase activity"/>
    <property type="evidence" value="ECO:0007669"/>
    <property type="project" value="InterPro"/>
</dbReference>
<dbReference type="EMBL" id="UHFX01000003">
    <property type="protein sequence ID" value="SUO03291.1"/>
    <property type="molecule type" value="Genomic_DNA"/>
</dbReference>
<dbReference type="OrthoDB" id="9787800at2"/>
<evidence type="ECO:0000313" key="3">
    <source>
        <dbReference type="Proteomes" id="UP000255523"/>
    </source>
</evidence>
<dbReference type="RefSeq" id="WP_022790249.1">
    <property type="nucleotide sequence ID" value="NZ_UHFX01000003.1"/>
</dbReference>